<keyword evidence="14" id="KW-1185">Reference proteome</keyword>
<name>A0A9P8IB09_9PEZI</name>
<keyword evidence="5" id="KW-0325">Glycoprotein</keyword>
<dbReference type="Pfam" id="PF05730">
    <property type="entry name" value="CFEM"/>
    <property type="match status" value="1"/>
</dbReference>
<feature type="chain" id="PRO_5040510727" description="CFEM domain-containing protein" evidence="11">
    <location>
        <begin position="22"/>
        <end position="498"/>
    </location>
</feature>
<comment type="caution">
    <text evidence="13">The sequence shown here is derived from an EMBL/GenBank/DDBJ whole genome shotgun (WGS) entry which is preliminary data.</text>
</comment>
<reference evidence="13" key="1">
    <citation type="submission" date="2021-03" db="EMBL/GenBank/DDBJ databases">
        <title>Comparative genomics and phylogenomic investigation of the class Geoglossomycetes provide insights into ecological specialization and systematics.</title>
        <authorList>
            <person name="Melie T."/>
            <person name="Pirro S."/>
            <person name="Miller A.N."/>
            <person name="Quandt A."/>
        </authorList>
    </citation>
    <scope>NUCLEOTIDE SEQUENCE</scope>
    <source>
        <strain evidence="13">CAQ_001_2017</strain>
    </source>
</reference>
<feature type="compositionally biased region" description="Low complexity" evidence="9">
    <location>
        <begin position="195"/>
        <end position="258"/>
    </location>
</feature>
<organism evidence="13 14">
    <name type="scientific">Trichoglossum hirsutum</name>
    <dbReference type="NCBI Taxonomy" id="265104"/>
    <lineage>
        <taxon>Eukaryota</taxon>
        <taxon>Fungi</taxon>
        <taxon>Dikarya</taxon>
        <taxon>Ascomycota</taxon>
        <taxon>Pezizomycotina</taxon>
        <taxon>Geoglossomycetes</taxon>
        <taxon>Geoglossales</taxon>
        <taxon>Geoglossaceae</taxon>
        <taxon>Trichoglossum</taxon>
    </lineage>
</organism>
<dbReference type="EMBL" id="JAGHQM010002459">
    <property type="protein sequence ID" value="KAH0548636.1"/>
    <property type="molecule type" value="Genomic_DNA"/>
</dbReference>
<proteinExistence type="inferred from homology"/>
<keyword evidence="7" id="KW-1015">Disulfide bond</keyword>
<feature type="region of interest" description="Disordered" evidence="9">
    <location>
        <begin position="194"/>
        <end position="263"/>
    </location>
</feature>
<evidence type="ECO:0000259" key="12">
    <source>
        <dbReference type="Pfam" id="PF05730"/>
    </source>
</evidence>
<evidence type="ECO:0000256" key="11">
    <source>
        <dbReference type="SAM" id="SignalP"/>
    </source>
</evidence>
<feature type="domain" description="CFEM" evidence="12">
    <location>
        <begin position="270"/>
        <end position="331"/>
    </location>
</feature>
<comment type="similarity">
    <text evidence="3">Belongs to the RBT5 family.</text>
</comment>
<keyword evidence="10" id="KW-0812">Transmembrane</keyword>
<keyword evidence="6 11" id="KW-0732">Signal</keyword>
<evidence type="ECO:0000313" key="13">
    <source>
        <dbReference type="EMBL" id="KAH0548636.1"/>
    </source>
</evidence>
<keyword evidence="10" id="KW-1133">Transmembrane helix</keyword>
<feature type="transmembrane region" description="Helical" evidence="10">
    <location>
        <begin position="480"/>
        <end position="497"/>
    </location>
</feature>
<keyword evidence="10" id="KW-0472">Membrane</keyword>
<protein>
    <recommendedName>
        <fullName evidence="12">CFEM domain-containing protein</fullName>
    </recommendedName>
</protein>
<keyword evidence="5" id="KW-0336">GPI-anchor</keyword>
<evidence type="ECO:0000256" key="3">
    <source>
        <dbReference type="ARBA" id="ARBA00010031"/>
    </source>
</evidence>
<evidence type="ECO:0000256" key="7">
    <source>
        <dbReference type="ARBA" id="ARBA00023157"/>
    </source>
</evidence>
<keyword evidence="8" id="KW-0449">Lipoprotein</keyword>
<feature type="signal peptide" evidence="11">
    <location>
        <begin position="1"/>
        <end position="21"/>
    </location>
</feature>
<accession>A0A9P8IB09</accession>
<evidence type="ECO:0000256" key="1">
    <source>
        <dbReference type="ARBA" id="ARBA00004589"/>
    </source>
</evidence>
<dbReference type="GO" id="GO:0005576">
    <property type="term" value="C:extracellular region"/>
    <property type="evidence" value="ECO:0007669"/>
    <property type="project" value="UniProtKB-SubCell"/>
</dbReference>
<evidence type="ECO:0000256" key="10">
    <source>
        <dbReference type="SAM" id="Phobius"/>
    </source>
</evidence>
<comment type="subcellular location">
    <subcellularLocation>
        <location evidence="1">Membrane</location>
        <topology evidence="1">Lipid-anchor</topology>
        <topology evidence="1">GPI-anchor</topology>
    </subcellularLocation>
    <subcellularLocation>
        <location evidence="2">Secreted</location>
    </subcellularLocation>
</comment>
<dbReference type="Proteomes" id="UP000750711">
    <property type="component" value="Unassembled WGS sequence"/>
</dbReference>
<evidence type="ECO:0000313" key="14">
    <source>
        <dbReference type="Proteomes" id="UP000750711"/>
    </source>
</evidence>
<evidence type="ECO:0000256" key="9">
    <source>
        <dbReference type="SAM" id="MobiDB-lite"/>
    </source>
</evidence>
<dbReference type="InterPro" id="IPR008427">
    <property type="entry name" value="Extracellular_membr_CFEM_dom"/>
</dbReference>
<evidence type="ECO:0000256" key="5">
    <source>
        <dbReference type="ARBA" id="ARBA00022622"/>
    </source>
</evidence>
<dbReference type="AlphaFoldDB" id="A0A9P8IB09"/>
<evidence type="ECO:0000256" key="6">
    <source>
        <dbReference type="ARBA" id="ARBA00022729"/>
    </source>
</evidence>
<evidence type="ECO:0000256" key="4">
    <source>
        <dbReference type="ARBA" id="ARBA00022525"/>
    </source>
</evidence>
<gene>
    <name evidence="13" type="ORF">GP486_007820</name>
</gene>
<dbReference type="GO" id="GO:0098552">
    <property type="term" value="C:side of membrane"/>
    <property type="evidence" value="ECO:0007669"/>
    <property type="project" value="UniProtKB-KW"/>
</dbReference>
<keyword evidence="4" id="KW-0964">Secreted</keyword>
<evidence type="ECO:0000256" key="2">
    <source>
        <dbReference type="ARBA" id="ARBA00004613"/>
    </source>
</evidence>
<evidence type="ECO:0000256" key="8">
    <source>
        <dbReference type="ARBA" id="ARBA00023288"/>
    </source>
</evidence>
<sequence length="498" mass="51360">MRAGLPASLFALGLALQQVVATDWKDYDSFSCPSNTKNDCDDKEQKGFDWGDLNVGSVDKYNGYSFSGFECKNSFGKRDALSKRTFNSKCIQGSVKDSGNSNPKFSCDSGKKFSIDQFDVSVDVDIDLEFHYQMDDGSTCKHVSPCQASGSSVKNTQCGGAKAVTVQIPEKDKGKGKSCNVGIHSIKFNCNTQVSSKPGTSKTTSSYSSSKTGSATTTATTTSSSYTKSTTSYGNGTTTSSTYSKPSSSSSSSSSSSTPGASPLVPGSGCPELVPRCLSTWIFSTGCKDNADYDCFCKLDTFVINVVSCVQAWGSQIELENAVSFFAGICANYIPQNPAIITAMPCPLTAGYSPPSSIATVSYTAVSAAPAPPKSVPLTTITASVPCTTKTVTASTTAASAAPTGTMQYCPTVIIVPQVALVQQPGPGSSIILSQGTTTNVPAYTTAKPVATSSTPATGGVKPTASPSAFTGAAASTSPFPAAALAVFVGGLLMLVVF</sequence>